<dbReference type="SUPFAM" id="SSF53383">
    <property type="entry name" value="PLP-dependent transferases"/>
    <property type="match status" value="1"/>
</dbReference>
<evidence type="ECO:0000313" key="10">
    <source>
        <dbReference type="Proteomes" id="UP000887577"/>
    </source>
</evidence>
<feature type="compositionally biased region" description="Polar residues" evidence="9">
    <location>
        <begin position="1"/>
        <end position="10"/>
    </location>
</feature>
<dbReference type="PANTHER" id="PTHR11808:SF15">
    <property type="entry name" value="CYSTATHIONINE GAMMA-LYASE"/>
    <property type="match status" value="1"/>
</dbReference>
<organism evidence="10 11">
    <name type="scientific">Panagrolaimus superbus</name>
    <dbReference type="NCBI Taxonomy" id="310955"/>
    <lineage>
        <taxon>Eukaryota</taxon>
        <taxon>Metazoa</taxon>
        <taxon>Ecdysozoa</taxon>
        <taxon>Nematoda</taxon>
        <taxon>Chromadorea</taxon>
        <taxon>Rhabditida</taxon>
        <taxon>Tylenchina</taxon>
        <taxon>Panagrolaimomorpha</taxon>
        <taxon>Panagrolaimoidea</taxon>
        <taxon>Panagrolaimidae</taxon>
        <taxon>Panagrolaimus</taxon>
    </lineage>
</organism>
<comment type="pathway">
    <text evidence="2">Amino-acid biosynthesis; L-cysteine biosynthesis; L-cysteine from L-homocysteine and L-serine: step 2/2.</text>
</comment>
<reference evidence="11" key="1">
    <citation type="submission" date="2022-11" db="UniProtKB">
        <authorList>
            <consortium name="WormBaseParasite"/>
        </authorList>
    </citation>
    <scope>IDENTIFICATION</scope>
</reference>
<evidence type="ECO:0000256" key="5">
    <source>
        <dbReference type="ARBA" id="ARBA00022898"/>
    </source>
</evidence>
<sequence>MSPPATSQFGTKAIHAGQDPEKWGSNEVIPPISLSTTFKQTHPGVYKAHNYSRISNSSRDVLQELLATLENAKYCHTFGSGLASVMSTINYLKTGDHIICADNVYGGTYEYLTTVSVPQHGLTVDFIDFTNLDNLKTALKSETKMIWFESPSNPLLKLVDISEAVKIAKSYNKDILVVTDNTFMSPYFQNPLSFGVDIML</sequence>
<keyword evidence="6" id="KW-0028">Amino-acid biosynthesis</keyword>
<keyword evidence="5 8" id="KW-0663">Pyridoxal phosphate</keyword>
<dbReference type="WBParaSite" id="PSU_v2.g3072.t1">
    <property type="protein sequence ID" value="PSU_v2.g3072.t1"/>
    <property type="gene ID" value="PSU_v2.g3072"/>
</dbReference>
<dbReference type="GO" id="GO:0005737">
    <property type="term" value="C:cytoplasm"/>
    <property type="evidence" value="ECO:0007669"/>
    <property type="project" value="TreeGrafter"/>
</dbReference>
<dbReference type="GO" id="GO:0019343">
    <property type="term" value="P:cysteine biosynthetic process via cystathionine"/>
    <property type="evidence" value="ECO:0007669"/>
    <property type="project" value="TreeGrafter"/>
</dbReference>
<comment type="cofactor">
    <cofactor evidence="1 8">
        <name>pyridoxal 5'-phosphate</name>
        <dbReference type="ChEBI" id="CHEBI:597326"/>
    </cofactor>
</comment>
<accession>A0A914YYD6</accession>
<keyword evidence="6" id="KW-0198">Cysteine biosynthesis</keyword>
<evidence type="ECO:0000256" key="6">
    <source>
        <dbReference type="ARBA" id="ARBA00023192"/>
    </source>
</evidence>
<comment type="similarity">
    <text evidence="3 8">Belongs to the trans-sulfuration enzymes family.</text>
</comment>
<evidence type="ECO:0000256" key="1">
    <source>
        <dbReference type="ARBA" id="ARBA00001933"/>
    </source>
</evidence>
<dbReference type="GO" id="GO:0030170">
    <property type="term" value="F:pyridoxal phosphate binding"/>
    <property type="evidence" value="ECO:0007669"/>
    <property type="project" value="InterPro"/>
</dbReference>
<keyword evidence="10" id="KW-1185">Reference proteome</keyword>
<evidence type="ECO:0000256" key="8">
    <source>
        <dbReference type="RuleBase" id="RU362118"/>
    </source>
</evidence>
<evidence type="ECO:0000256" key="7">
    <source>
        <dbReference type="ARBA" id="ARBA00029853"/>
    </source>
</evidence>
<dbReference type="GO" id="GO:0004123">
    <property type="term" value="F:cystathionine gamma-lyase activity"/>
    <property type="evidence" value="ECO:0007669"/>
    <property type="project" value="TreeGrafter"/>
</dbReference>
<proteinExistence type="inferred from homology"/>
<dbReference type="AlphaFoldDB" id="A0A914YYD6"/>
<evidence type="ECO:0000256" key="4">
    <source>
        <dbReference type="ARBA" id="ARBA00012085"/>
    </source>
</evidence>
<feature type="region of interest" description="Disordered" evidence="9">
    <location>
        <begin position="1"/>
        <end position="20"/>
    </location>
</feature>
<evidence type="ECO:0000256" key="2">
    <source>
        <dbReference type="ARBA" id="ARBA00005038"/>
    </source>
</evidence>
<dbReference type="Proteomes" id="UP000887577">
    <property type="component" value="Unplaced"/>
</dbReference>
<protein>
    <recommendedName>
        <fullName evidence="4">cystathionine gamma-lyase</fullName>
        <ecNumber evidence="4">4.4.1.1</ecNumber>
    </recommendedName>
    <alternativeName>
        <fullName evidence="7">Gamma-cystathionase</fullName>
    </alternativeName>
</protein>
<name>A0A914YYD6_9BILA</name>
<dbReference type="InterPro" id="IPR015424">
    <property type="entry name" value="PyrdxlP-dep_Trfase"/>
</dbReference>
<dbReference type="PANTHER" id="PTHR11808">
    <property type="entry name" value="TRANS-SULFURATION ENZYME FAMILY MEMBER"/>
    <property type="match status" value="1"/>
</dbReference>
<dbReference type="InterPro" id="IPR000277">
    <property type="entry name" value="Cys/Met-Metab_PyrdxlP-dep_enz"/>
</dbReference>
<evidence type="ECO:0000313" key="11">
    <source>
        <dbReference type="WBParaSite" id="PSU_v2.g3072.t1"/>
    </source>
</evidence>
<evidence type="ECO:0000256" key="9">
    <source>
        <dbReference type="SAM" id="MobiDB-lite"/>
    </source>
</evidence>
<dbReference type="GO" id="GO:0019346">
    <property type="term" value="P:transsulfuration"/>
    <property type="evidence" value="ECO:0007669"/>
    <property type="project" value="InterPro"/>
</dbReference>
<dbReference type="Gene3D" id="3.40.640.10">
    <property type="entry name" value="Type I PLP-dependent aspartate aminotransferase-like (Major domain)"/>
    <property type="match status" value="1"/>
</dbReference>
<evidence type="ECO:0000256" key="3">
    <source>
        <dbReference type="ARBA" id="ARBA00009077"/>
    </source>
</evidence>
<dbReference type="Pfam" id="PF01053">
    <property type="entry name" value="Cys_Met_Meta_PP"/>
    <property type="match status" value="1"/>
</dbReference>
<dbReference type="InterPro" id="IPR015421">
    <property type="entry name" value="PyrdxlP-dep_Trfase_major"/>
</dbReference>
<dbReference type="EC" id="4.4.1.1" evidence="4"/>